<feature type="transmembrane region" description="Helical" evidence="2">
    <location>
        <begin position="125"/>
        <end position="143"/>
    </location>
</feature>
<keyword evidence="2" id="KW-1133">Transmembrane helix</keyword>
<evidence type="ECO:0000256" key="1">
    <source>
        <dbReference type="SAM" id="MobiDB-lite"/>
    </source>
</evidence>
<accession>A0A2S4VDY4</accession>
<evidence type="ECO:0000313" key="4">
    <source>
        <dbReference type="Proteomes" id="UP000239156"/>
    </source>
</evidence>
<dbReference type="AlphaFoldDB" id="A0A2S4VDY4"/>
<sequence length="145" mass="15306">WRGKKGTSVSKEVENKIVQNLLTKGSITVSQGTSTPKSRNSRPASPPRATGSVTLAKASLQKMLPTIPKTSGRHPDTLLSLLTGNDFETNAPPRPTAGVNDTSSPASELGAAKAGSRSKSNSKKCIIVFSIVCFLGWLLNVTYPL</sequence>
<evidence type="ECO:0000256" key="2">
    <source>
        <dbReference type="SAM" id="Phobius"/>
    </source>
</evidence>
<dbReference type="VEuPathDB" id="FungiDB:PSTT_08054"/>
<keyword evidence="2" id="KW-0812">Transmembrane</keyword>
<name>A0A2S4VDY4_9BASI</name>
<evidence type="ECO:0000313" key="3">
    <source>
        <dbReference type="EMBL" id="POW07695.1"/>
    </source>
</evidence>
<reference evidence="3" key="1">
    <citation type="submission" date="2017-12" db="EMBL/GenBank/DDBJ databases">
        <title>Gene loss provides genomic basis for host adaptation in cereal stripe rust fungi.</title>
        <authorList>
            <person name="Xia C."/>
        </authorList>
    </citation>
    <scope>NUCLEOTIDE SEQUENCE [LARGE SCALE GENOMIC DNA]</scope>
    <source>
        <strain evidence="3">93-210</strain>
    </source>
</reference>
<protein>
    <submittedName>
        <fullName evidence="3">Uncharacterized protein</fullName>
    </submittedName>
</protein>
<dbReference type="EMBL" id="PKSL01000072">
    <property type="protein sequence ID" value="POW07695.1"/>
    <property type="molecule type" value="Genomic_DNA"/>
</dbReference>
<comment type="caution">
    <text evidence="3">The sequence shown here is derived from an EMBL/GenBank/DDBJ whole genome shotgun (WGS) entry which is preliminary data.</text>
</comment>
<keyword evidence="4" id="KW-1185">Reference proteome</keyword>
<organism evidence="3 4">
    <name type="scientific">Puccinia striiformis</name>
    <dbReference type="NCBI Taxonomy" id="27350"/>
    <lineage>
        <taxon>Eukaryota</taxon>
        <taxon>Fungi</taxon>
        <taxon>Dikarya</taxon>
        <taxon>Basidiomycota</taxon>
        <taxon>Pucciniomycotina</taxon>
        <taxon>Pucciniomycetes</taxon>
        <taxon>Pucciniales</taxon>
        <taxon>Pucciniaceae</taxon>
        <taxon>Puccinia</taxon>
    </lineage>
</organism>
<proteinExistence type="predicted"/>
<dbReference type="Proteomes" id="UP000239156">
    <property type="component" value="Unassembled WGS sequence"/>
</dbReference>
<feature type="region of interest" description="Disordered" evidence="1">
    <location>
        <begin position="23"/>
        <end position="115"/>
    </location>
</feature>
<feature type="non-terminal residue" evidence="3">
    <location>
        <position position="1"/>
    </location>
</feature>
<gene>
    <name evidence="3" type="ORF">PSTT_08054</name>
</gene>
<feature type="compositionally biased region" description="Polar residues" evidence="1">
    <location>
        <begin position="23"/>
        <end position="43"/>
    </location>
</feature>
<keyword evidence="2" id="KW-0472">Membrane</keyword>